<dbReference type="SMART" id="SM00342">
    <property type="entry name" value="HTH_ARAC"/>
    <property type="match status" value="1"/>
</dbReference>
<feature type="transmembrane region" description="Helical" evidence="4">
    <location>
        <begin position="100"/>
        <end position="118"/>
    </location>
</feature>
<dbReference type="Pfam" id="PF12833">
    <property type="entry name" value="HTH_18"/>
    <property type="match status" value="1"/>
</dbReference>
<dbReference type="AlphaFoldDB" id="A0A5B8V7G6"/>
<dbReference type="Gene3D" id="1.10.10.60">
    <property type="entry name" value="Homeodomain-like"/>
    <property type="match status" value="2"/>
</dbReference>
<feature type="transmembrane region" description="Helical" evidence="4">
    <location>
        <begin position="173"/>
        <end position="197"/>
    </location>
</feature>
<reference evidence="6 7" key="1">
    <citation type="journal article" date="2016" name="Int. J. Syst. Evol. Microbiol.">
        <title>Panacibacter ginsenosidivorans gen. nov., sp. nov., with ginsenoside converting activity isolated from soil of a ginseng field.</title>
        <authorList>
            <person name="Siddiqi M.Z."/>
            <person name="Muhammad Shafi S."/>
            <person name="Choi K.D."/>
            <person name="Im W.T."/>
        </authorList>
    </citation>
    <scope>NUCLEOTIDE SEQUENCE [LARGE SCALE GENOMIC DNA]</scope>
    <source>
        <strain evidence="6 7">Gsoil1550</strain>
    </source>
</reference>
<sequence length="426" mass="49428">MPQRNAPEIQKFVLNACLPTFYNKSYSIFLQLLIMNFGFTDILSIIIIFQLLFLAVFLFSYTKGKRLSNILLASFFLAICFNFTDGILILRNAYFDHPSFAFIGNNFSLLFGPLLYLYTRSVIYKNFRLKARDVLHAAPFFVFVVFAIISYHTQSSDMKRFILSSAVKQEMPAVLYIVGILLYIQFFSYAFFSLLQIRNYRKAISNHFSAVNKINLDWLYSTVVLFMIVIGIGLLNSFITLTPLMHYFNVTLTLIIIAIFLFINRVLFKALQQPTIFDGIIEGETEIIKEKENVEPEKPASRYAGSTLSDIEKENIKMLLINYMQQQQPYLEPQLTLEELADMLKIKPRILSQVINECLNQNFFDFINRYRIEEAKRLLSNPDDKKITVLEVLYKVGFNSKSSFNTLFKKYTGLTPSEFKKTNTTV</sequence>
<dbReference type="InterPro" id="IPR018062">
    <property type="entry name" value="HTH_AraC-typ_CS"/>
</dbReference>
<dbReference type="InterPro" id="IPR009057">
    <property type="entry name" value="Homeodomain-like_sf"/>
</dbReference>
<dbReference type="InterPro" id="IPR018060">
    <property type="entry name" value="HTH_AraC"/>
</dbReference>
<evidence type="ECO:0000256" key="2">
    <source>
        <dbReference type="ARBA" id="ARBA00023125"/>
    </source>
</evidence>
<feature type="domain" description="HTH araC/xylS-type" evidence="5">
    <location>
        <begin position="314"/>
        <end position="422"/>
    </location>
</feature>
<keyword evidence="4" id="KW-0812">Transmembrane</keyword>
<name>A0A5B8V7G6_9BACT</name>
<proteinExistence type="predicted"/>
<keyword evidence="3" id="KW-0804">Transcription</keyword>
<dbReference type="GO" id="GO:0003700">
    <property type="term" value="F:DNA-binding transcription factor activity"/>
    <property type="evidence" value="ECO:0007669"/>
    <property type="project" value="InterPro"/>
</dbReference>
<keyword evidence="7" id="KW-1185">Reference proteome</keyword>
<evidence type="ECO:0000256" key="3">
    <source>
        <dbReference type="ARBA" id="ARBA00023163"/>
    </source>
</evidence>
<dbReference type="EMBL" id="CP042435">
    <property type="protein sequence ID" value="QEC67199.1"/>
    <property type="molecule type" value="Genomic_DNA"/>
</dbReference>
<dbReference type="PROSITE" id="PS01124">
    <property type="entry name" value="HTH_ARAC_FAMILY_2"/>
    <property type="match status" value="1"/>
</dbReference>
<feature type="transmembrane region" description="Helical" evidence="4">
    <location>
        <begin position="70"/>
        <end position="94"/>
    </location>
</feature>
<feature type="transmembrane region" description="Helical" evidence="4">
    <location>
        <begin position="28"/>
        <end position="58"/>
    </location>
</feature>
<evidence type="ECO:0000256" key="4">
    <source>
        <dbReference type="SAM" id="Phobius"/>
    </source>
</evidence>
<protein>
    <submittedName>
        <fullName evidence="6">Helix-turn-helix transcriptional regulator</fullName>
    </submittedName>
</protein>
<keyword evidence="2" id="KW-0238">DNA-binding</keyword>
<dbReference type="InterPro" id="IPR020449">
    <property type="entry name" value="Tscrpt_reg_AraC-type_HTH"/>
</dbReference>
<organism evidence="6 7">
    <name type="scientific">Panacibacter ginsenosidivorans</name>
    <dbReference type="NCBI Taxonomy" id="1813871"/>
    <lineage>
        <taxon>Bacteria</taxon>
        <taxon>Pseudomonadati</taxon>
        <taxon>Bacteroidota</taxon>
        <taxon>Chitinophagia</taxon>
        <taxon>Chitinophagales</taxon>
        <taxon>Chitinophagaceae</taxon>
        <taxon>Panacibacter</taxon>
    </lineage>
</organism>
<dbReference type="GO" id="GO:0043565">
    <property type="term" value="F:sequence-specific DNA binding"/>
    <property type="evidence" value="ECO:0007669"/>
    <property type="project" value="InterPro"/>
</dbReference>
<accession>A0A5B8V7G6</accession>
<evidence type="ECO:0000259" key="5">
    <source>
        <dbReference type="PROSITE" id="PS01124"/>
    </source>
</evidence>
<keyword evidence="4" id="KW-1133">Transmembrane helix</keyword>
<evidence type="ECO:0000313" key="6">
    <source>
        <dbReference type="EMBL" id="QEC67199.1"/>
    </source>
</evidence>
<dbReference type="KEGG" id="pgin:FRZ67_07785"/>
<keyword evidence="1" id="KW-0805">Transcription regulation</keyword>
<gene>
    <name evidence="6" type="ORF">FRZ67_07785</name>
</gene>
<dbReference type="Proteomes" id="UP000321533">
    <property type="component" value="Chromosome"/>
</dbReference>
<keyword evidence="4" id="KW-0472">Membrane</keyword>
<dbReference type="PANTHER" id="PTHR43280:SF29">
    <property type="entry name" value="ARAC-FAMILY TRANSCRIPTIONAL REGULATOR"/>
    <property type="match status" value="1"/>
</dbReference>
<feature type="transmembrane region" description="Helical" evidence="4">
    <location>
        <begin position="218"/>
        <end position="239"/>
    </location>
</feature>
<dbReference type="PROSITE" id="PS00041">
    <property type="entry name" value="HTH_ARAC_FAMILY_1"/>
    <property type="match status" value="1"/>
</dbReference>
<dbReference type="SUPFAM" id="SSF46689">
    <property type="entry name" value="Homeodomain-like"/>
    <property type="match status" value="1"/>
</dbReference>
<evidence type="ECO:0000313" key="7">
    <source>
        <dbReference type="Proteomes" id="UP000321533"/>
    </source>
</evidence>
<evidence type="ECO:0000256" key="1">
    <source>
        <dbReference type="ARBA" id="ARBA00023015"/>
    </source>
</evidence>
<dbReference type="PANTHER" id="PTHR43280">
    <property type="entry name" value="ARAC-FAMILY TRANSCRIPTIONAL REGULATOR"/>
    <property type="match status" value="1"/>
</dbReference>
<dbReference type="PRINTS" id="PR00032">
    <property type="entry name" value="HTHARAC"/>
</dbReference>
<feature type="transmembrane region" description="Helical" evidence="4">
    <location>
        <begin position="134"/>
        <end position="153"/>
    </location>
</feature>
<feature type="transmembrane region" description="Helical" evidence="4">
    <location>
        <begin position="245"/>
        <end position="263"/>
    </location>
</feature>